<keyword evidence="3" id="KW-0964">Secreted</keyword>
<name>A0A2R5LAV5_9ACAR</name>
<dbReference type="CDD" id="cd19577">
    <property type="entry name" value="serpinJ_IRS-2-like"/>
    <property type="match status" value="1"/>
</dbReference>
<evidence type="ECO:0000256" key="7">
    <source>
        <dbReference type="ARBA" id="ARBA00023180"/>
    </source>
</evidence>
<evidence type="ECO:0000256" key="3">
    <source>
        <dbReference type="ARBA" id="ARBA00022525"/>
    </source>
</evidence>
<evidence type="ECO:0000256" key="2">
    <source>
        <dbReference type="ARBA" id="ARBA00009500"/>
    </source>
</evidence>
<dbReference type="EMBL" id="GGLE01002528">
    <property type="protein sequence ID" value="MBY06654.1"/>
    <property type="molecule type" value="Transcribed_RNA"/>
</dbReference>
<dbReference type="InterPro" id="IPR023796">
    <property type="entry name" value="Serpin_dom"/>
</dbReference>
<dbReference type="FunFam" id="3.30.497.10:FF:000031">
    <property type="entry name" value="Putative salivary serpin"/>
    <property type="match status" value="1"/>
</dbReference>
<evidence type="ECO:0000256" key="4">
    <source>
        <dbReference type="ARBA" id="ARBA00022690"/>
    </source>
</evidence>
<sequence length="395" mass="44148">MHRILLLLALLAASSAREVGRLAQANNHMGVNVFMALPSSPRQNVFFSPYSISVAMGMVYAGADGETLNQLHHSLGFDAAGLSRQEVLNGYGKQTRANKQLPPEYVLKVANAALVQKNYTVLPEYRSTLASDFDAQVVEADFFLEGEQTKDNINRWIANKTDGKIPTLFEEPLDVDTRLVLLNAVYFKGTWKTRFNKTKTKSRPFYNGGVNKVMVDTMRLKAKLNYVYDATLSAHVVELPYIGDDYSLVIFLPLDRKGVERMKSFLTTDAYYSAISQMTELEVKLKLPKLKLDLKYSLKSPLRVAGIEKVFGSEADLSRIDGSRNLFVSDVLHRAIFELNEEGSVAAAVSGVEVQMRMAVVHQQPPKVYVDHPFLFLIRNTKTNGIAFLGQINTL</sequence>
<comment type="subcellular location">
    <subcellularLocation>
        <location evidence="1">Secreted</location>
    </subcellularLocation>
</comment>
<reference evidence="11" key="1">
    <citation type="submission" date="2018-03" db="EMBL/GenBank/DDBJ databases">
        <title>The relapsing fever spirochete Borrelia turicatae persists in the highly oxidative environment of its soft-bodied tick vector.</title>
        <authorList>
            <person name="Bourret T.J."/>
            <person name="Boyle W.K."/>
            <person name="Valenzuela J.G."/>
            <person name="Oliveira F."/>
            <person name="Lopez J.E."/>
        </authorList>
    </citation>
    <scope>NUCLEOTIDE SEQUENCE</scope>
    <source>
        <strain evidence="11">Kansas strain/isolate</strain>
        <tissue evidence="11">Salivary glands</tissue>
    </source>
</reference>
<dbReference type="InterPro" id="IPR042185">
    <property type="entry name" value="Serpin_sf_2"/>
</dbReference>
<feature type="chain" id="PRO_5015332254" evidence="9">
    <location>
        <begin position="17"/>
        <end position="395"/>
    </location>
</feature>
<comment type="similarity">
    <text evidence="2 8">Belongs to the serpin family.</text>
</comment>
<evidence type="ECO:0000256" key="1">
    <source>
        <dbReference type="ARBA" id="ARBA00004613"/>
    </source>
</evidence>
<accession>A0A2R5LAV5</accession>
<dbReference type="Pfam" id="PF00079">
    <property type="entry name" value="Serpin"/>
    <property type="match status" value="1"/>
</dbReference>
<dbReference type="AlphaFoldDB" id="A0A2R5LAV5"/>
<dbReference type="SMART" id="SM00093">
    <property type="entry name" value="SERPIN"/>
    <property type="match status" value="1"/>
</dbReference>
<dbReference type="PROSITE" id="PS00284">
    <property type="entry name" value="SERPIN"/>
    <property type="match status" value="1"/>
</dbReference>
<proteinExistence type="inferred from homology"/>
<evidence type="ECO:0000313" key="11">
    <source>
        <dbReference type="EMBL" id="MBY06654.1"/>
    </source>
</evidence>
<dbReference type="Gene3D" id="2.30.39.10">
    <property type="entry name" value="Alpha-1-antitrypsin, domain 1"/>
    <property type="match status" value="1"/>
</dbReference>
<keyword evidence="5 9" id="KW-0732">Signal</keyword>
<dbReference type="Gene3D" id="3.30.497.10">
    <property type="entry name" value="Antithrombin, subunit I, domain 2"/>
    <property type="match status" value="1"/>
</dbReference>
<dbReference type="GO" id="GO:0005615">
    <property type="term" value="C:extracellular space"/>
    <property type="evidence" value="ECO:0007669"/>
    <property type="project" value="InterPro"/>
</dbReference>
<evidence type="ECO:0000256" key="9">
    <source>
        <dbReference type="SAM" id="SignalP"/>
    </source>
</evidence>
<keyword evidence="7" id="KW-0325">Glycoprotein</keyword>
<evidence type="ECO:0000256" key="8">
    <source>
        <dbReference type="RuleBase" id="RU000411"/>
    </source>
</evidence>
<dbReference type="GO" id="GO:0004867">
    <property type="term" value="F:serine-type endopeptidase inhibitor activity"/>
    <property type="evidence" value="ECO:0007669"/>
    <property type="project" value="UniProtKB-KW"/>
</dbReference>
<keyword evidence="4" id="KW-0646">Protease inhibitor</keyword>
<dbReference type="InterPro" id="IPR000215">
    <property type="entry name" value="Serpin_fam"/>
</dbReference>
<feature type="domain" description="Serpin" evidence="10">
    <location>
        <begin position="31"/>
        <end position="395"/>
    </location>
</feature>
<dbReference type="InterPro" id="IPR023795">
    <property type="entry name" value="Serpin_CS"/>
</dbReference>
<evidence type="ECO:0000256" key="6">
    <source>
        <dbReference type="ARBA" id="ARBA00022900"/>
    </source>
</evidence>
<organism evidence="11">
    <name type="scientific">Ornithodoros turicata</name>
    <dbReference type="NCBI Taxonomy" id="34597"/>
    <lineage>
        <taxon>Eukaryota</taxon>
        <taxon>Metazoa</taxon>
        <taxon>Ecdysozoa</taxon>
        <taxon>Arthropoda</taxon>
        <taxon>Chelicerata</taxon>
        <taxon>Arachnida</taxon>
        <taxon>Acari</taxon>
        <taxon>Parasitiformes</taxon>
        <taxon>Ixodida</taxon>
        <taxon>Ixodoidea</taxon>
        <taxon>Argasidae</taxon>
        <taxon>Ornithodorinae</taxon>
        <taxon>Ornithodoros</taxon>
    </lineage>
</organism>
<protein>
    <submittedName>
        <fullName evidence="11">Putative serine protease inhibitor 15 rms15</fullName>
    </submittedName>
</protein>
<dbReference type="InterPro" id="IPR036186">
    <property type="entry name" value="Serpin_sf"/>
</dbReference>
<feature type="signal peptide" evidence="9">
    <location>
        <begin position="1"/>
        <end position="16"/>
    </location>
</feature>
<evidence type="ECO:0000259" key="10">
    <source>
        <dbReference type="SMART" id="SM00093"/>
    </source>
</evidence>
<dbReference type="PANTHER" id="PTHR11461:SF211">
    <property type="entry name" value="GH10112P-RELATED"/>
    <property type="match status" value="1"/>
</dbReference>
<dbReference type="PANTHER" id="PTHR11461">
    <property type="entry name" value="SERINE PROTEASE INHIBITOR, SERPIN"/>
    <property type="match status" value="1"/>
</dbReference>
<dbReference type="InterPro" id="IPR042178">
    <property type="entry name" value="Serpin_sf_1"/>
</dbReference>
<dbReference type="SUPFAM" id="SSF56574">
    <property type="entry name" value="Serpins"/>
    <property type="match status" value="1"/>
</dbReference>
<keyword evidence="6" id="KW-0722">Serine protease inhibitor</keyword>
<evidence type="ECO:0000256" key="5">
    <source>
        <dbReference type="ARBA" id="ARBA00022729"/>
    </source>
</evidence>